<evidence type="ECO:0000313" key="7">
    <source>
        <dbReference type="Proteomes" id="UP000285123"/>
    </source>
</evidence>
<dbReference type="SUPFAM" id="SSF53850">
    <property type="entry name" value="Periplasmic binding protein-like II"/>
    <property type="match status" value="1"/>
</dbReference>
<organism evidence="6 7">
    <name type="scientific">Salinisphaera orenii YIM 95161</name>
    <dbReference type="NCBI Taxonomy" id="1051139"/>
    <lineage>
        <taxon>Bacteria</taxon>
        <taxon>Pseudomonadati</taxon>
        <taxon>Pseudomonadota</taxon>
        <taxon>Gammaproteobacteria</taxon>
        <taxon>Salinisphaerales</taxon>
        <taxon>Salinisphaeraceae</taxon>
        <taxon>Salinisphaera</taxon>
    </lineage>
</organism>
<dbReference type="Gene3D" id="3.40.190.10">
    <property type="entry name" value="Periplasmic binding protein-like II"/>
    <property type="match status" value="2"/>
</dbReference>
<dbReference type="EMBL" id="AYKF01000001">
    <property type="protein sequence ID" value="ROO37608.1"/>
    <property type="molecule type" value="Genomic_DNA"/>
</dbReference>
<sequence>MVTACSEPGFFVSATGGHDTQARNAMKPSRSHRPLERSALTLGFVPLTDCAPLIAAQSAGFFAEEGLTVTLSREASWAAIRDKVAFGLLDGAQMLAGMPIAATLGVGAPPQAMVTALSLGLNGNAITVSEALYGRLVAADPEAMSERPCTARALKRVIDADREAGLAPMTFAMVHPASAHNYQLRYWLAAAGIDPDRDVRLIVVPPPRMVANLEAGRIAGYCVGEPWNQMAVRAGLGRVLITGYEIWRNAPEKVLGVTRDWAERHPNTHRALVRALVRAARWLDEPANRRGIVTRLAAPDRLDAPAEAIRGPLVGEFRHAREATSVSLPDFNVFHRYAANFPWCSQAMWFITQMLRWGQIVGALDIAATAAAVYRPGIYREAVADIGVACPDTDTKSEGRHAEGWALATNDGAIAMGPDRFFDGRVFDPADCLGYIAETQPTARTARLAELAQVNPSNRSSVAG</sequence>
<proteinExistence type="predicted"/>
<evidence type="ECO:0000256" key="5">
    <source>
        <dbReference type="ARBA" id="ARBA00023136"/>
    </source>
</evidence>
<dbReference type="GO" id="GO:0012505">
    <property type="term" value="C:endomembrane system"/>
    <property type="evidence" value="ECO:0007669"/>
    <property type="project" value="UniProtKB-SubCell"/>
</dbReference>
<evidence type="ECO:0000256" key="3">
    <source>
        <dbReference type="ARBA" id="ARBA00022475"/>
    </source>
</evidence>
<evidence type="ECO:0000313" key="6">
    <source>
        <dbReference type="EMBL" id="ROO37608.1"/>
    </source>
</evidence>
<protein>
    <submittedName>
        <fullName evidence="6">Nitrate transporter</fullName>
    </submittedName>
</protein>
<dbReference type="InterPro" id="IPR044527">
    <property type="entry name" value="NrtA/CpmA_ABC-bd_dom"/>
</dbReference>
<keyword evidence="2" id="KW-0813">Transport</keyword>
<keyword evidence="3" id="KW-1003">Cell membrane</keyword>
<gene>
    <name evidence="6" type="ORF">SAHL_00150</name>
</gene>
<evidence type="ECO:0000256" key="4">
    <source>
        <dbReference type="ARBA" id="ARBA00022519"/>
    </source>
</evidence>
<dbReference type="CDD" id="cd13553">
    <property type="entry name" value="PBP2_NrtA_CpmA_like"/>
    <property type="match status" value="1"/>
</dbReference>
<dbReference type="PANTHER" id="PTHR30024">
    <property type="entry name" value="ALIPHATIC SULFONATES-BINDING PROTEIN-RELATED"/>
    <property type="match status" value="1"/>
</dbReference>
<dbReference type="Pfam" id="PF13379">
    <property type="entry name" value="NMT1_2"/>
    <property type="match status" value="1"/>
</dbReference>
<reference evidence="6 7" key="1">
    <citation type="submission" date="2013-10" db="EMBL/GenBank/DDBJ databases">
        <title>Salinisphaera halophila YIM 95161 Genome Sequencing.</title>
        <authorList>
            <person name="Lai Q."/>
            <person name="Li C."/>
            <person name="Shao Z."/>
        </authorList>
    </citation>
    <scope>NUCLEOTIDE SEQUENCE [LARGE SCALE GENOMIC DNA]</scope>
    <source>
        <strain evidence="6 7">YIM 95161</strain>
    </source>
</reference>
<name>A0A423QAI4_9GAMM</name>
<evidence type="ECO:0000256" key="1">
    <source>
        <dbReference type="ARBA" id="ARBA00004308"/>
    </source>
</evidence>
<comment type="subcellular location">
    <subcellularLocation>
        <location evidence="1">Endomembrane system</location>
    </subcellularLocation>
</comment>
<keyword evidence="5" id="KW-0472">Membrane</keyword>
<comment type="caution">
    <text evidence="6">The sequence shown here is derived from an EMBL/GenBank/DDBJ whole genome shotgun (WGS) entry which is preliminary data.</text>
</comment>
<evidence type="ECO:0000256" key="2">
    <source>
        <dbReference type="ARBA" id="ARBA00022448"/>
    </source>
</evidence>
<keyword evidence="4" id="KW-0997">Cell inner membrane</keyword>
<dbReference type="AlphaFoldDB" id="A0A423QAI4"/>
<dbReference type="Proteomes" id="UP000285123">
    <property type="component" value="Unassembled WGS sequence"/>
</dbReference>
<dbReference type="PANTHER" id="PTHR30024:SF43">
    <property type="entry name" value="BLL4572 PROTEIN"/>
    <property type="match status" value="1"/>
</dbReference>
<accession>A0A423QAI4</accession>